<dbReference type="EMBL" id="JAOYFB010000040">
    <property type="protein sequence ID" value="KAK4036693.1"/>
    <property type="molecule type" value="Genomic_DNA"/>
</dbReference>
<protein>
    <submittedName>
        <fullName evidence="2">Uncharacterized protein</fullName>
    </submittedName>
</protein>
<comment type="caution">
    <text evidence="2">The sequence shown here is derived from an EMBL/GenBank/DDBJ whole genome shotgun (WGS) entry which is preliminary data.</text>
</comment>
<proteinExistence type="predicted"/>
<evidence type="ECO:0000313" key="2">
    <source>
        <dbReference type="EMBL" id="KAK4036693.1"/>
    </source>
</evidence>
<accession>A0ABR0B4S3</accession>
<feature type="compositionally biased region" description="Basic residues" evidence="1">
    <location>
        <begin position="39"/>
        <end position="50"/>
    </location>
</feature>
<evidence type="ECO:0000313" key="3">
    <source>
        <dbReference type="Proteomes" id="UP001234178"/>
    </source>
</evidence>
<name>A0ABR0B4S3_9CRUS</name>
<dbReference type="Proteomes" id="UP001234178">
    <property type="component" value="Unassembled WGS sequence"/>
</dbReference>
<feature type="region of interest" description="Disordered" evidence="1">
    <location>
        <begin position="39"/>
        <end position="59"/>
    </location>
</feature>
<gene>
    <name evidence="2" type="ORF">OUZ56_028735</name>
</gene>
<evidence type="ECO:0000256" key="1">
    <source>
        <dbReference type="SAM" id="MobiDB-lite"/>
    </source>
</evidence>
<keyword evidence="3" id="KW-1185">Reference proteome</keyword>
<sequence length="59" mass="6960">MPNVEETKRNVINTQGTRREIEKLRLMALIQGQQLLRHFSKNNATRKKQNNRNEPTLSD</sequence>
<organism evidence="2 3">
    <name type="scientific">Daphnia magna</name>
    <dbReference type="NCBI Taxonomy" id="35525"/>
    <lineage>
        <taxon>Eukaryota</taxon>
        <taxon>Metazoa</taxon>
        <taxon>Ecdysozoa</taxon>
        <taxon>Arthropoda</taxon>
        <taxon>Crustacea</taxon>
        <taxon>Branchiopoda</taxon>
        <taxon>Diplostraca</taxon>
        <taxon>Cladocera</taxon>
        <taxon>Anomopoda</taxon>
        <taxon>Daphniidae</taxon>
        <taxon>Daphnia</taxon>
    </lineage>
</organism>
<reference evidence="2 3" key="1">
    <citation type="journal article" date="2023" name="Nucleic Acids Res.">
        <title>The hologenome of Daphnia magna reveals possible DNA methylation and microbiome-mediated evolution of the host genome.</title>
        <authorList>
            <person name="Chaturvedi A."/>
            <person name="Li X."/>
            <person name="Dhandapani V."/>
            <person name="Marshall H."/>
            <person name="Kissane S."/>
            <person name="Cuenca-Cambronero M."/>
            <person name="Asole G."/>
            <person name="Calvet F."/>
            <person name="Ruiz-Romero M."/>
            <person name="Marangio P."/>
            <person name="Guigo R."/>
            <person name="Rago D."/>
            <person name="Mirbahai L."/>
            <person name="Eastwood N."/>
            <person name="Colbourne J.K."/>
            <person name="Zhou J."/>
            <person name="Mallon E."/>
            <person name="Orsini L."/>
        </authorList>
    </citation>
    <scope>NUCLEOTIDE SEQUENCE [LARGE SCALE GENOMIC DNA]</scope>
    <source>
        <strain evidence="2">LRV0_1</strain>
    </source>
</reference>